<dbReference type="RefSeq" id="XP_003338138.1">
    <property type="nucleotide sequence ID" value="XM_003338090.2"/>
</dbReference>
<keyword evidence="3" id="KW-1185">Reference proteome</keyword>
<gene>
    <name evidence="2" type="ORF">PGTG_19688</name>
</gene>
<sequence>MHSLPTRPGTKAEPTEFGLLWSSDPASAPSQISPIPFPETLQSQNSVGMVERPSDEPSEPDKRPKEQPPELITQADLVIQEFVRLADEYDFASPADTPVDVSIEGLRSKKDLLTRLDSSLLPQLQHQCASLSGLLREPNHLQNNPASTLKLISEMQANIHLTLRQMTQTLNEIFPGKIPDPYQTNDQRFNELKIYRLHSFENSLRNTINSRLGFLFLDSIRIIENFKLSTAWRSNSVELAYLLLDEKIELAINYLKGSELKLIWDLWSRGIGKVNNGLKALLWVTNPNESDLSQPAIKLGRSILPIFKLSRLFFKKLYRQNIQKEDVGLFTDMCSNQLVSLHVSIDDIQESISNMCMSITDADQPIPGNTGPAIFQEINKLIDLFQSHLSFIYLYVLPNVFPNPIDFSHQIYFQNWFLMWTTSFHLATHNAIQATRSFADRI</sequence>
<dbReference type="OrthoDB" id="2508592at2759"/>
<protein>
    <submittedName>
        <fullName evidence="2">Uncharacterized protein</fullName>
    </submittedName>
</protein>
<evidence type="ECO:0000256" key="1">
    <source>
        <dbReference type="SAM" id="MobiDB-lite"/>
    </source>
</evidence>
<dbReference type="GeneID" id="10535089"/>
<feature type="compositionally biased region" description="Low complexity" evidence="1">
    <location>
        <begin position="22"/>
        <end position="34"/>
    </location>
</feature>
<feature type="compositionally biased region" description="Basic and acidic residues" evidence="1">
    <location>
        <begin position="52"/>
        <end position="68"/>
    </location>
</feature>
<dbReference type="PANTHER" id="PTHR33069:SF3">
    <property type="entry name" value="DYNEIN HEAVY CHAIN TAIL DOMAIN-CONTAINING PROTEIN"/>
    <property type="match status" value="1"/>
</dbReference>
<dbReference type="InParanoid" id="E3LAZ4"/>
<reference key="1">
    <citation type="submission" date="2007-01" db="EMBL/GenBank/DDBJ databases">
        <title>The Genome Sequence of Puccinia graminis f. sp. tritici Strain CRL 75-36-700-3.</title>
        <authorList>
            <consortium name="The Broad Institute Genome Sequencing Platform"/>
            <person name="Birren B."/>
            <person name="Lander E."/>
            <person name="Galagan J."/>
            <person name="Nusbaum C."/>
            <person name="Devon K."/>
            <person name="Cuomo C."/>
            <person name="Jaffe D."/>
            <person name="Butler J."/>
            <person name="Alvarez P."/>
            <person name="Gnerre S."/>
            <person name="Grabherr M."/>
            <person name="Mauceli E."/>
            <person name="Brockman W."/>
            <person name="Young S."/>
            <person name="LaButti K."/>
            <person name="Sykes S."/>
            <person name="DeCaprio D."/>
            <person name="Crawford M."/>
            <person name="Koehrsen M."/>
            <person name="Engels R."/>
            <person name="Montgomery P."/>
            <person name="Pearson M."/>
            <person name="Howarth C."/>
            <person name="Larson L."/>
            <person name="White J."/>
            <person name="Zeng Q."/>
            <person name="Kodira C."/>
            <person name="Yandava C."/>
            <person name="Alvarado L."/>
            <person name="O'Leary S."/>
            <person name="Szabo L."/>
            <person name="Dean R."/>
            <person name="Schein J."/>
        </authorList>
    </citation>
    <scope>NUCLEOTIDE SEQUENCE</scope>
    <source>
        <strain>CRL 75-36-700-3</strain>
    </source>
</reference>
<feature type="region of interest" description="Disordered" evidence="1">
    <location>
        <begin position="1"/>
        <end position="72"/>
    </location>
</feature>
<evidence type="ECO:0000313" key="3">
    <source>
        <dbReference type="Proteomes" id="UP000008783"/>
    </source>
</evidence>
<dbReference type="Proteomes" id="UP000008783">
    <property type="component" value="Unassembled WGS sequence"/>
</dbReference>
<dbReference type="EMBL" id="DS178405">
    <property type="protein sequence ID" value="EFP93719.1"/>
    <property type="molecule type" value="Genomic_DNA"/>
</dbReference>
<dbReference type="HOGENOM" id="CLU_033090_3_1_1"/>
<proteinExistence type="predicted"/>
<dbReference type="KEGG" id="pgr:PGTG_19688"/>
<dbReference type="AlphaFoldDB" id="E3LAZ4"/>
<dbReference type="VEuPathDB" id="FungiDB:PGTG_19688"/>
<accession>E3LAZ4</accession>
<reference evidence="3" key="2">
    <citation type="journal article" date="2011" name="Proc. Natl. Acad. Sci. U.S.A.">
        <title>Obligate biotrophy features unraveled by the genomic analysis of rust fungi.</title>
        <authorList>
            <person name="Duplessis S."/>
            <person name="Cuomo C.A."/>
            <person name="Lin Y.-C."/>
            <person name="Aerts A."/>
            <person name="Tisserant E."/>
            <person name="Veneault-Fourrey C."/>
            <person name="Joly D.L."/>
            <person name="Hacquard S."/>
            <person name="Amselem J."/>
            <person name="Cantarel B.L."/>
            <person name="Chiu R."/>
            <person name="Coutinho P.M."/>
            <person name="Feau N."/>
            <person name="Field M."/>
            <person name="Frey P."/>
            <person name="Gelhaye E."/>
            <person name="Goldberg J."/>
            <person name="Grabherr M.G."/>
            <person name="Kodira C.D."/>
            <person name="Kohler A."/>
            <person name="Kuees U."/>
            <person name="Lindquist E.A."/>
            <person name="Lucas S.M."/>
            <person name="Mago R."/>
            <person name="Mauceli E."/>
            <person name="Morin E."/>
            <person name="Murat C."/>
            <person name="Pangilinan J.L."/>
            <person name="Park R."/>
            <person name="Pearson M."/>
            <person name="Quesneville H."/>
            <person name="Rouhier N."/>
            <person name="Sakthikumar S."/>
            <person name="Salamov A.A."/>
            <person name="Schmutz J."/>
            <person name="Selles B."/>
            <person name="Shapiro H."/>
            <person name="Tanguay P."/>
            <person name="Tuskan G.A."/>
            <person name="Henrissat B."/>
            <person name="Van de Peer Y."/>
            <person name="Rouze P."/>
            <person name="Ellis J.G."/>
            <person name="Dodds P.N."/>
            <person name="Schein J.E."/>
            <person name="Zhong S."/>
            <person name="Hamelin R.C."/>
            <person name="Grigoriev I.V."/>
            <person name="Szabo L.J."/>
            <person name="Martin F."/>
        </authorList>
    </citation>
    <scope>NUCLEOTIDE SEQUENCE [LARGE SCALE GENOMIC DNA]</scope>
    <source>
        <strain evidence="3">CRL 75-36-700-3 / race SCCL</strain>
    </source>
</reference>
<dbReference type="PANTHER" id="PTHR33069">
    <property type="entry name" value="CHROMOSOME 7, WHOLE GENOME SHOTGUN SEQUENCE-RELATED"/>
    <property type="match status" value="1"/>
</dbReference>
<evidence type="ECO:0000313" key="2">
    <source>
        <dbReference type="EMBL" id="EFP93719.1"/>
    </source>
</evidence>
<organism evidence="2 3">
    <name type="scientific">Puccinia graminis f. sp. tritici (strain CRL 75-36-700-3 / race SCCL)</name>
    <name type="common">Black stem rust fungus</name>
    <dbReference type="NCBI Taxonomy" id="418459"/>
    <lineage>
        <taxon>Eukaryota</taxon>
        <taxon>Fungi</taxon>
        <taxon>Dikarya</taxon>
        <taxon>Basidiomycota</taxon>
        <taxon>Pucciniomycotina</taxon>
        <taxon>Pucciniomycetes</taxon>
        <taxon>Pucciniales</taxon>
        <taxon>Pucciniaceae</taxon>
        <taxon>Puccinia</taxon>
    </lineage>
</organism>
<name>E3LAZ4_PUCGT</name>